<dbReference type="InterPro" id="IPR005321">
    <property type="entry name" value="Peptidase_S58_DmpA"/>
</dbReference>
<dbReference type="Gene3D" id="3.60.70.12">
    <property type="entry name" value="L-amino peptidase D-ALA esterase/amidase"/>
    <property type="match status" value="1"/>
</dbReference>
<evidence type="ECO:0000313" key="3">
    <source>
        <dbReference type="Proteomes" id="UP001152607"/>
    </source>
</evidence>
<proteinExistence type="inferred from homology"/>
<reference evidence="2" key="1">
    <citation type="submission" date="2023-01" db="EMBL/GenBank/DDBJ databases">
        <authorList>
            <person name="Van Ghelder C."/>
            <person name="Rancurel C."/>
        </authorList>
    </citation>
    <scope>NUCLEOTIDE SEQUENCE</scope>
    <source>
        <strain evidence="2">CNCM I-4278</strain>
    </source>
</reference>
<evidence type="ECO:0000313" key="2">
    <source>
        <dbReference type="EMBL" id="CAI6342524.1"/>
    </source>
</evidence>
<evidence type="ECO:0000256" key="1">
    <source>
        <dbReference type="ARBA" id="ARBA00007068"/>
    </source>
</evidence>
<dbReference type="EMBL" id="CAOQHR010000013">
    <property type="protein sequence ID" value="CAI6342524.1"/>
    <property type="molecule type" value="Genomic_DNA"/>
</dbReference>
<dbReference type="Proteomes" id="UP001152607">
    <property type="component" value="Unassembled WGS sequence"/>
</dbReference>
<keyword evidence="3" id="KW-1185">Reference proteome</keyword>
<dbReference type="AlphaFoldDB" id="A0A9W4UW25"/>
<dbReference type="GO" id="GO:0004177">
    <property type="term" value="F:aminopeptidase activity"/>
    <property type="evidence" value="ECO:0007669"/>
    <property type="project" value="TreeGrafter"/>
</dbReference>
<dbReference type="OrthoDB" id="2107894at2759"/>
<dbReference type="InterPro" id="IPR016117">
    <property type="entry name" value="ArgJ-like_dom_sf"/>
</dbReference>
<accession>A0A9W4UW25</accession>
<dbReference type="CDD" id="cd02253">
    <property type="entry name" value="DmpA"/>
    <property type="match status" value="1"/>
</dbReference>
<comment type="caution">
    <text evidence="2">The sequence shown here is derived from an EMBL/GenBank/DDBJ whole genome shotgun (WGS) entry which is preliminary data.</text>
</comment>
<dbReference type="FunFam" id="3.60.70.12:FF:000004">
    <property type="entry name" value="Beta-peptidyl aminopeptidase BapA"/>
    <property type="match status" value="1"/>
</dbReference>
<dbReference type="PANTHER" id="PTHR36512">
    <property type="entry name" value="D-AMINOPEPTIDASE"/>
    <property type="match status" value="1"/>
</dbReference>
<protein>
    <recommendedName>
        <fullName evidence="4">Peptidase family T4 protein</fullName>
    </recommendedName>
</protein>
<name>A0A9W4UW25_9PLEO</name>
<gene>
    <name evidence="2" type="ORF">PDIGIT_LOCUS15732</name>
</gene>
<evidence type="ECO:0008006" key="4">
    <source>
        <dbReference type="Google" id="ProtNLM"/>
    </source>
</evidence>
<organism evidence="2 3">
    <name type="scientific">Periconia digitata</name>
    <dbReference type="NCBI Taxonomy" id="1303443"/>
    <lineage>
        <taxon>Eukaryota</taxon>
        <taxon>Fungi</taxon>
        <taxon>Dikarya</taxon>
        <taxon>Ascomycota</taxon>
        <taxon>Pezizomycotina</taxon>
        <taxon>Dothideomycetes</taxon>
        <taxon>Pleosporomycetidae</taxon>
        <taxon>Pleosporales</taxon>
        <taxon>Massarineae</taxon>
        <taxon>Periconiaceae</taxon>
        <taxon>Periconia</taxon>
    </lineage>
</organism>
<comment type="similarity">
    <text evidence="1">Belongs to the peptidase S58 family.</text>
</comment>
<dbReference type="Pfam" id="PF03576">
    <property type="entry name" value="Peptidase_S58"/>
    <property type="match status" value="1"/>
</dbReference>
<dbReference type="PANTHER" id="PTHR36512:SF3">
    <property type="entry name" value="BLR5678 PROTEIN"/>
    <property type="match status" value="1"/>
</dbReference>
<dbReference type="SUPFAM" id="SSF56266">
    <property type="entry name" value="DmpA/ArgJ-like"/>
    <property type="match status" value="1"/>
</dbReference>
<sequence length="407" mass="43674">MSSSSSSTSPPLPRQRARTLLPTLHYGRYPPGPKNSLTDVPGVLVSTTSIHTSPSYPSAPPNSINTGLTTILPRKEWFDKACFAGLFRFNGSGELTGSHWLEETGLLHSPILITGSFGVGSAYNGIYEYAIREKADQDGKVGWFLLPVVAETFDGFLHDVTKFAVTPKHVVDGIDAANSDAVSEGNTGGGTGMIAHWFKGGTGSSSRIVTGENGQEFVLGALVQANYGAMRDFKVGGAPVGRRIFEEQERRVRENPNDPELLAQAKLLFKVKESKDKNDGSIIVVLATSAPLHPLQLQRLAKRATVGLSRVGGWGANPSGDIFLAFSTANEVEVQVEGTKVDRFTPHLLGVEMVDDQSISALFEAAADAVEEAILNALFMAEGMEGNGNKVDAVDLRVVKEVMEKYL</sequence>